<evidence type="ECO:0000256" key="1">
    <source>
        <dbReference type="SAM" id="Phobius"/>
    </source>
</evidence>
<protein>
    <submittedName>
        <fullName evidence="2">Unnamed protein product</fullName>
    </submittedName>
</protein>
<keyword evidence="1" id="KW-0472">Membrane</keyword>
<comment type="caution">
    <text evidence="2">The sequence shown here is derived from an EMBL/GenBank/DDBJ whole genome shotgun (WGS) entry which is preliminary data.</text>
</comment>
<sequence length="507" mass="56117">MSHDAAVALEPLLGLHGQQVETRRRKRSSWLAALGAGAALLLLVHILFVALLRKTTLALDQLTLPDVCHRRSVGEVVVEFQNPSYCSPVVGPLNVTLVKKNAALLRVQVPAFELQSGVTTVVLPVGLEMLTPPHELYKLVLADGENIDVHGQVSVRISCMLVPFTVYLDVSNLLRETTSPSAHAVVPPKWRYALDPPLDGDGMWSSGIVNGIKTELQHVVVQVLKTIALSHFHTEQDDQEIFAFTDVSFEYASRVLWNIPSLSVEVQSEKREPILVAGLKRFLLGSGQTFISAYTEVFKNQSEPLQSMLQSYLEGDDLVLHVGGSNRDTTCYSLQVLDLVDVKLSVPAKIDNKPALLREYSINPALKELDSKTHKCLLELKVSIKINNPLPIHFDLYGIELDLLYEKDTPKDSSRPKFLLHVKDTKHVSWLSHEENSIVLDTAVRDFDTCMAVVGLYLHDQLAFDIQHGRISMGAGSGNFSVPFSVRGVHIHPGQVSSPFPFAAEER</sequence>
<accession>A0A9W6WV11</accession>
<evidence type="ECO:0000313" key="2">
    <source>
        <dbReference type="EMBL" id="GMF17334.1"/>
    </source>
</evidence>
<organism evidence="2 3">
    <name type="scientific">Phytophthora fragariaefolia</name>
    <dbReference type="NCBI Taxonomy" id="1490495"/>
    <lineage>
        <taxon>Eukaryota</taxon>
        <taxon>Sar</taxon>
        <taxon>Stramenopiles</taxon>
        <taxon>Oomycota</taxon>
        <taxon>Peronosporomycetes</taxon>
        <taxon>Peronosporales</taxon>
        <taxon>Peronosporaceae</taxon>
        <taxon>Phytophthora</taxon>
    </lineage>
</organism>
<gene>
    <name evidence="2" type="ORF">Pfra01_000117200</name>
</gene>
<dbReference type="EMBL" id="BSXT01000091">
    <property type="protein sequence ID" value="GMF17334.1"/>
    <property type="molecule type" value="Genomic_DNA"/>
</dbReference>
<evidence type="ECO:0000313" key="3">
    <source>
        <dbReference type="Proteomes" id="UP001165121"/>
    </source>
</evidence>
<keyword evidence="3" id="KW-1185">Reference proteome</keyword>
<reference evidence="2" key="1">
    <citation type="submission" date="2023-04" db="EMBL/GenBank/DDBJ databases">
        <title>Phytophthora fragariaefolia NBRC 109709.</title>
        <authorList>
            <person name="Ichikawa N."/>
            <person name="Sato H."/>
            <person name="Tonouchi N."/>
        </authorList>
    </citation>
    <scope>NUCLEOTIDE SEQUENCE</scope>
    <source>
        <strain evidence="2">NBRC 109709</strain>
    </source>
</reference>
<proteinExistence type="predicted"/>
<keyword evidence="1" id="KW-0812">Transmembrane</keyword>
<dbReference type="Proteomes" id="UP001165121">
    <property type="component" value="Unassembled WGS sequence"/>
</dbReference>
<feature type="transmembrane region" description="Helical" evidence="1">
    <location>
        <begin position="30"/>
        <end position="52"/>
    </location>
</feature>
<dbReference type="OrthoDB" id="93800at2759"/>
<keyword evidence="1" id="KW-1133">Transmembrane helix</keyword>
<dbReference type="AlphaFoldDB" id="A0A9W6WV11"/>
<name>A0A9W6WV11_9STRA</name>